<evidence type="ECO:0000313" key="2">
    <source>
        <dbReference type="EMBL" id="PKG23942.1"/>
    </source>
</evidence>
<comment type="caution">
    <text evidence="2">The sequence shown here is derived from an EMBL/GenBank/DDBJ whole genome shotgun (WGS) entry which is preliminary data.</text>
</comment>
<dbReference type="RefSeq" id="WP_101176905.1">
    <property type="nucleotide sequence ID" value="NZ_PISE01000017.1"/>
</dbReference>
<protein>
    <submittedName>
        <fullName evidence="2">Uncharacterized protein</fullName>
    </submittedName>
</protein>
<feature type="region of interest" description="Disordered" evidence="1">
    <location>
        <begin position="58"/>
        <end position="89"/>
    </location>
</feature>
<proteinExistence type="predicted"/>
<dbReference type="AlphaFoldDB" id="A0A2N0Z356"/>
<gene>
    <name evidence="2" type="ORF">CWS01_09230</name>
</gene>
<dbReference type="OrthoDB" id="2938623at2"/>
<dbReference type="Proteomes" id="UP000233375">
    <property type="component" value="Unassembled WGS sequence"/>
</dbReference>
<sequence>MPYEVLNDFIENEHKGLRYQKGELYPKTGFEADTERVAFLQEKHEKYKKVFLGPELEPKVNETVDDSKEIESEEKSKQKKSTSKTKADK</sequence>
<name>A0A2N0Z356_9BACI</name>
<evidence type="ECO:0000313" key="3">
    <source>
        <dbReference type="Proteomes" id="UP000233375"/>
    </source>
</evidence>
<keyword evidence="3" id="KW-1185">Reference proteome</keyword>
<evidence type="ECO:0000256" key="1">
    <source>
        <dbReference type="SAM" id="MobiDB-lite"/>
    </source>
</evidence>
<feature type="compositionally biased region" description="Basic and acidic residues" evidence="1">
    <location>
        <begin position="58"/>
        <end position="76"/>
    </location>
</feature>
<dbReference type="EMBL" id="PISE01000017">
    <property type="protein sequence ID" value="PKG23942.1"/>
    <property type="molecule type" value="Genomic_DNA"/>
</dbReference>
<accession>A0A2N0Z356</accession>
<organism evidence="2 3">
    <name type="scientific">Niallia nealsonii</name>
    <dbReference type="NCBI Taxonomy" id="115979"/>
    <lineage>
        <taxon>Bacteria</taxon>
        <taxon>Bacillati</taxon>
        <taxon>Bacillota</taxon>
        <taxon>Bacilli</taxon>
        <taxon>Bacillales</taxon>
        <taxon>Bacillaceae</taxon>
        <taxon>Niallia</taxon>
    </lineage>
</organism>
<reference evidence="2 3" key="1">
    <citation type="journal article" date="2003" name="Int. J. Syst. Evol. Microbiol.">
        <title>Bacillus nealsonii sp. nov., isolated from a spacecraft-assembly facility, whose spores are gamma-radiation resistant.</title>
        <authorList>
            <person name="Venkateswaran K."/>
            <person name="Kempf M."/>
            <person name="Chen F."/>
            <person name="Satomi M."/>
            <person name="Nicholson W."/>
            <person name="Kern R."/>
        </authorList>
    </citation>
    <scope>NUCLEOTIDE SEQUENCE [LARGE SCALE GENOMIC DNA]</scope>
    <source>
        <strain evidence="2 3">FO-92</strain>
    </source>
</reference>